<dbReference type="AlphaFoldDB" id="A0A0F8W4P2"/>
<evidence type="ECO:0008006" key="2">
    <source>
        <dbReference type="Google" id="ProtNLM"/>
    </source>
</evidence>
<proteinExistence type="predicted"/>
<protein>
    <recommendedName>
        <fullName evidence="2">Photosynthesis system II assembly factor Ycf48/Hcf136-like domain-containing protein</fullName>
    </recommendedName>
</protein>
<sequence>MADTTVTAITSASFANVSVRSGPVWIDAETAYVIFVDLSNDLVYVKTSDGGATWGSRVVIHAGTIDSVSLWYDRWTLGDIGDTIHIVYLDTASDDVFYRDLDTSDDSLGTEITVFAGVSFT</sequence>
<comment type="caution">
    <text evidence="1">The sequence shown here is derived from an EMBL/GenBank/DDBJ whole genome shotgun (WGS) entry which is preliminary data.</text>
</comment>
<evidence type="ECO:0000313" key="1">
    <source>
        <dbReference type="EMBL" id="KKK51687.1"/>
    </source>
</evidence>
<organism evidence="1">
    <name type="scientific">marine sediment metagenome</name>
    <dbReference type="NCBI Taxonomy" id="412755"/>
    <lineage>
        <taxon>unclassified sequences</taxon>
        <taxon>metagenomes</taxon>
        <taxon>ecological metagenomes</taxon>
    </lineage>
</organism>
<reference evidence="1" key="1">
    <citation type="journal article" date="2015" name="Nature">
        <title>Complex archaea that bridge the gap between prokaryotes and eukaryotes.</title>
        <authorList>
            <person name="Spang A."/>
            <person name="Saw J.H."/>
            <person name="Jorgensen S.L."/>
            <person name="Zaremba-Niedzwiedzka K."/>
            <person name="Martijn J."/>
            <person name="Lind A.E."/>
            <person name="van Eijk R."/>
            <person name="Schleper C."/>
            <person name="Guy L."/>
            <person name="Ettema T.J."/>
        </authorList>
    </citation>
    <scope>NUCLEOTIDE SEQUENCE</scope>
</reference>
<feature type="non-terminal residue" evidence="1">
    <location>
        <position position="121"/>
    </location>
</feature>
<accession>A0A0F8W4P2</accession>
<name>A0A0F8W4P2_9ZZZZ</name>
<dbReference type="EMBL" id="LAZR01067387">
    <property type="protein sequence ID" value="KKK51687.1"/>
    <property type="molecule type" value="Genomic_DNA"/>
</dbReference>
<gene>
    <name evidence="1" type="ORF">LCGC14_3112480</name>
</gene>